<keyword evidence="2" id="KW-1185">Reference proteome</keyword>
<dbReference type="Proteomes" id="UP001321473">
    <property type="component" value="Unassembled WGS sequence"/>
</dbReference>
<dbReference type="EMBL" id="JARKHS020032615">
    <property type="protein sequence ID" value="KAK8759776.1"/>
    <property type="molecule type" value="Genomic_DNA"/>
</dbReference>
<evidence type="ECO:0000313" key="2">
    <source>
        <dbReference type="Proteomes" id="UP001321473"/>
    </source>
</evidence>
<dbReference type="Gene3D" id="2.40.128.20">
    <property type="match status" value="1"/>
</dbReference>
<dbReference type="Pfam" id="PF02098">
    <property type="entry name" value="His_binding"/>
    <property type="match status" value="1"/>
</dbReference>
<comment type="caution">
    <text evidence="1">The sequence shown here is derived from an EMBL/GenBank/DDBJ whole genome shotgun (WGS) entry which is preliminary data.</text>
</comment>
<accession>A0AAQ4DBD6</accession>
<dbReference type="GO" id="GO:0030682">
    <property type="term" value="P:symbiont-mediated perturbation of host defenses"/>
    <property type="evidence" value="ECO:0007669"/>
    <property type="project" value="InterPro"/>
</dbReference>
<dbReference type="SUPFAM" id="SSF50814">
    <property type="entry name" value="Lipocalins"/>
    <property type="match status" value="1"/>
</dbReference>
<gene>
    <name evidence="1" type="ORF">V5799_028957</name>
</gene>
<sequence>LLAVNATFRLVETTFRVQYGNTYRCITATTTYKDDAKHEVTENVEYKVGEGDRWDDYSQTFIFELDNATKKYNKMKSLEPSGAPNGNYEFLSTDPRCTVIKALSFELPPNGEYTELTESFVRRTEADFVHA</sequence>
<dbReference type="GO" id="GO:0043176">
    <property type="term" value="F:amine binding"/>
    <property type="evidence" value="ECO:0007669"/>
    <property type="project" value="InterPro"/>
</dbReference>
<reference evidence="1 2" key="1">
    <citation type="journal article" date="2023" name="Arcadia Sci">
        <title>De novo assembly of a long-read Amblyomma americanum tick genome.</title>
        <authorList>
            <person name="Chou S."/>
            <person name="Poskanzer K.E."/>
            <person name="Rollins M."/>
            <person name="Thuy-Boun P.S."/>
        </authorList>
    </citation>
    <scope>NUCLEOTIDE SEQUENCE [LARGE SCALE GENOMIC DNA]</scope>
    <source>
        <strain evidence="1">F_SG_1</strain>
        <tissue evidence="1">Salivary glands</tissue>
    </source>
</reference>
<proteinExistence type="predicted"/>
<protein>
    <submittedName>
        <fullName evidence="1">Uncharacterized protein</fullName>
    </submittedName>
</protein>
<evidence type="ECO:0000313" key="1">
    <source>
        <dbReference type="EMBL" id="KAK8759776.1"/>
    </source>
</evidence>
<feature type="non-terminal residue" evidence="1">
    <location>
        <position position="1"/>
    </location>
</feature>
<dbReference type="InterPro" id="IPR012674">
    <property type="entry name" value="Calycin"/>
</dbReference>
<dbReference type="InterPro" id="IPR002970">
    <property type="entry name" value="Tick_his-bd"/>
</dbReference>
<dbReference type="AlphaFoldDB" id="A0AAQ4DBD6"/>
<name>A0AAQ4DBD6_AMBAM</name>
<organism evidence="1 2">
    <name type="scientific">Amblyomma americanum</name>
    <name type="common">Lone star tick</name>
    <dbReference type="NCBI Taxonomy" id="6943"/>
    <lineage>
        <taxon>Eukaryota</taxon>
        <taxon>Metazoa</taxon>
        <taxon>Ecdysozoa</taxon>
        <taxon>Arthropoda</taxon>
        <taxon>Chelicerata</taxon>
        <taxon>Arachnida</taxon>
        <taxon>Acari</taxon>
        <taxon>Parasitiformes</taxon>
        <taxon>Ixodida</taxon>
        <taxon>Ixodoidea</taxon>
        <taxon>Ixodidae</taxon>
        <taxon>Amblyomminae</taxon>
        <taxon>Amblyomma</taxon>
    </lineage>
</organism>